<dbReference type="Pfam" id="PF00175">
    <property type="entry name" value="NAD_binding_1"/>
    <property type="match status" value="1"/>
</dbReference>
<dbReference type="Proteomes" id="UP001177003">
    <property type="component" value="Chromosome 3"/>
</dbReference>
<dbReference type="EMBL" id="OX465079">
    <property type="protein sequence ID" value="CAI9274577.1"/>
    <property type="molecule type" value="Genomic_DNA"/>
</dbReference>
<dbReference type="InterPro" id="IPR039261">
    <property type="entry name" value="FNR_nucleotide-bd"/>
</dbReference>
<dbReference type="InterPro" id="IPR001433">
    <property type="entry name" value="OxRdtase_FAD/NAD-bd"/>
</dbReference>
<evidence type="ECO:0000256" key="6">
    <source>
        <dbReference type="PIRSR" id="PIRSR601834-1"/>
    </source>
</evidence>
<evidence type="ECO:0000259" key="7">
    <source>
        <dbReference type="Pfam" id="PF00175"/>
    </source>
</evidence>
<dbReference type="SUPFAM" id="SSF52343">
    <property type="entry name" value="Ferredoxin reductase-like, C-terminal NADP-linked domain"/>
    <property type="match status" value="1"/>
</dbReference>
<reference evidence="9" key="1">
    <citation type="submission" date="2023-04" db="EMBL/GenBank/DDBJ databases">
        <authorList>
            <person name="Vijverberg K."/>
            <person name="Xiong W."/>
            <person name="Schranz E."/>
        </authorList>
    </citation>
    <scope>NUCLEOTIDE SEQUENCE</scope>
</reference>
<name>A0AA35YIK4_LACSI</name>
<evidence type="ECO:0000256" key="2">
    <source>
        <dbReference type="ARBA" id="ARBA00006209"/>
    </source>
</evidence>
<dbReference type="InterPro" id="IPR001834">
    <property type="entry name" value="CBR-like"/>
</dbReference>
<dbReference type="GO" id="GO:0004128">
    <property type="term" value="F:cytochrome-b5 reductase activity, acting on NAD(P)H"/>
    <property type="evidence" value="ECO:0007669"/>
    <property type="project" value="TreeGrafter"/>
</dbReference>
<keyword evidence="5" id="KW-0560">Oxidoreductase</keyword>
<comment type="cofactor">
    <cofactor evidence="1 6">
        <name>FAD</name>
        <dbReference type="ChEBI" id="CHEBI:57692"/>
    </cofactor>
</comment>
<evidence type="ECO:0000259" key="8">
    <source>
        <dbReference type="Pfam" id="PF19274"/>
    </source>
</evidence>
<keyword evidence="3 6" id="KW-0285">Flavoprotein</keyword>
<feature type="domain" description="PI4-kinase N-terminal" evidence="8">
    <location>
        <begin position="1"/>
        <end position="154"/>
    </location>
</feature>
<evidence type="ECO:0000256" key="4">
    <source>
        <dbReference type="ARBA" id="ARBA00022827"/>
    </source>
</evidence>
<keyword evidence="4 6" id="KW-0274">FAD</keyword>
<evidence type="ECO:0000256" key="3">
    <source>
        <dbReference type="ARBA" id="ARBA00022630"/>
    </source>
</evidence>
<evidence type="ECO:0000256" key="5">
    <source>
        <dbReference type="ARBA" id="ARBA00023002"/>
    </source>
</evidence>
<dbReference type="PANTHER" id="PTHR19370">
    <property type="entry name" value="NADH-CYTOCHROME B5 REDUCTASE"/>
    <property type="match status" value="1"/>
</dbReference>
<comment type="similarity">
    <text evidence="2">Belongs to the PI3/PI4-kinase family. Type III PI4K subfamily.</text>
</comment>
<proteinExistence type="inferred from homology"/>
<organism evidence="9 10">
    <name type="scientific">Lactuca saligna</name>
    <name type="common">Willowleaf lettuce</name>
    <dbReference type="NCBI Taxonomy" id="75948"/>
    <lineage>
        <taxon>Eukaryota</taxon>
        <taxon>Viridiplantae</taxon>
        <taxon>Streptophyta</taxon>
        <taxon>Embryophyta</taxon>
        <taxon>Tracheophyta</taxon>
        <taxon>Spermatophyta</taxon>
        <taxon>Magnoliopsida</taxon>
        <taxon>eudicotyledons</taxon>
        <taxon>Gunneridae</taxon>
        <taxon>Pentapetalae</taxon>
        <taxon>asterids</taxon>
        <taxon>campanulids</taxon>
        <taxon>Asterales</taxon>
        <taxon>Asteraceae</taxon>
        <taxon>Cichorioideae</taxon>
        <taxon>Cichorieae</taxon>
        <taxon>Lactucinae</taxon>
        <taxon>Lactuca</taxon>
    </lineage>
</organism>
<dbReference type="PANTHER" id="PTHR19370:SF205">
    <property type="entry name" value="NADH-CYTOCHROME B5 REDUCTASE"/>
    <property type="match status" value="1"/>
</dbReference>
<feature type="binding site" evidence="6">
    <location>
        <position position="286"/>
    </location>
    <ligand>
        <name>FAD</name>
        <dbReference type="ChEBI" id="CHEBI:57692"/>
    </ligand>
</feature>
<dbReference type="AlphaFoldDB" id="A0AA35YIK4"/>
<dbReference type="Pfam" id="PF19274">
    <property type="entry name" value="PI4K_N"/>
    <property type="match status" value="1"/>
</dbReference>
<sequence length="397" mass="44989">MLQGTTKLPWKFSHHPAAAGTFFTVMLLGLKFCTCQYEGSLQNVRLGIQLLEDGIYRAALGWFAYEPEWFEHDHGNFAHIEAQSVNSFVHYLQNDPKALGGEYGGSFLDMDHCHPVWGPMENYAACRDKRKQLLLMLCQHEADRLQVWAQPVNYKLKIRNRRLQVRFGIESLRFRVRSEASRCRKKKSGGGISRLQNPFVGAAFQSSLKPRNVNCLGYLGNKFPRKPRYDIIPRAKKNDWISHGIRFSQSFGENVEILWKNMGLRSGYQPGQVRAFGMIAGGSGITPMFQVVRAVLENPSDKTKVHLVYANVMGKVGPGGHPSAIETGTKFYISNLDYSISNDDIKVFEIDNMKAWKSVLIFATSYALGLFMIAKSPWYFFPLAWAWTETAVTGVKL</sequence>
<evidence type="ECO:0000313" key="10">
    <source>
        <dbReference type="Proteomes" id="UP001177003"/>
    </source>
</evidence>
<dbReference type="InterPro" id="IPR045495">
    <property type="entry name" value="PI4K_N"/>
</dbReference>
<evidence type="ECO:0000256" key="1">
    <source>
        <dbReference type="ARBA" id="ARBA00001974"/>
    </source>
</evidence>
<dbReference type="Gene3D" id="3.40.50.80">
    <property type="entry name" value="Nucleotide-binding domain of ferredoxin-NADP reductase (FNR) module"/>
    <property type="match status" value="1"/>
</dbReference>
<protein>
    <submittedName>
        <fullName evidence="9">Uncharacterized protein</fullName>
    </submittedName>
</protein>
<gene>
    <name evidence="9" type="ORF">LSALG_LOCUS14650</name>
</gene>
<accession>A0AA35YIK4</accession>
<evidence type="ECO:0000313" key="9">
    <source>
        <dbReference type="EMBL" id="CAI9274577.1"/>
    </source>
</evidence>
<feature type="domain" description="Oxidoreductase FAD/NAD(P)-binding" evidence="7">
    <location>
        <begin position="278"/>
        <end position="312"/>
    </location>
</feature>
<keyword evidence="10" id="KW-1185">Reference proteome</keyword>
<dbReference type="GO" id="GO:0022900">
    <property type="term" value="P:electron transport chain"/>
    <property type="evidence" value="ECO:0007669"/>
    <property type="project" value="TreeGrafter"/>
</dbReference>